<protein>
    <recommendedName>
        <fullName evidence="4">HipA-like C-terminal domain-containing protein</fullName>
    </recommendedName>
</protein>
<proteinExistence type="inferred from homology"/>
<dbReference type="Pfam" id="PF07804">
    <property type="entry name" value="HipA_C"/>
    <property type="match status" value="1"/>
</dbReference>
<dbReference type="InterPro" id="IPR052028">
    <property type="entry name" value="HipA_Ser/Thr_kinase"/>
</dbReference>
<comment type="caution">
    <text evidence="5">The sequence shown here is derived from an EMBL/GenBank/DDBJ whole genome shotgun (WGS) entry which is preliminary data.</text>
</comment>
<evidence type="ECO:0000256" key="3">
    <source>
        <dbReference type="ARBA" id="ARBA00022777"/>
    </source>
</evidence>
<evidence type="ECO:0000313" key="5">
    <source>
        <dbReference type="EMBL" id="OQX04446.1"/>
    </source>
</evidence>
<keyword evidence="3" id="KW-0418">Kinase</keyword>
<dbReference type="AlphaFoldDB" id="A0A1Y1QFL6"/>
<dbReference type="InterPro" id="IPR012893">
    <property type="entry name" value="HipA-like_C"/>
</dbReference>
<dbReference type="PANTHER" id="PTHR37419:SF1">
    <property type="entry name" value="SERINE_THREONINE-PROTEIN KINASE TOXIN HIPA"/>
    <property type="match status" value="1"/>
</dbReference>
<name>A0A1Y1QFL6_9GAMM</name>
<comment type="similarity">
    <text evidence="1">Belongs to the HipA Ser/Thr kinase family.</text>
</comment>
<dbReference type="GO" id="GO:0004674">
    <property type="term" value="F:protein serine/threonine kinase activity"/>
    <property type="evidence" value="ECO:0007669"/>
    <property type="project" value="TreeGrafter"/>
</dbReference>
<keyword evidence="2" id="KW-0808">Transferase</keyword>
<dbReference type="GO" id="GO:0005829">
    <property type="term" value="C:cytosol"/>
    <property type="evidence" value="ECO:0007669"/>
    <property type="project" value="TreeGrafter"/>
</dbReference>
<dbReference type="EMBL" id="MTEJ01000337">
    <property type="protein sequence ID" value="OQX04446.1"/>
    <property type="molecule type" value="Genomic_DNA"/>
</dbReference>
<reference evidence="5 6" key="1">
    <citation type="submission" date="2017-01" db="EMBL/GenBank/DDBJ databases">
        <title>Novel large sulfur bacteria in the metagenomes of groundwater-fed chemosynthetic microbial mats in the Lake Huron basin.</title>
        <authorList>
            <person name="Sharrar A.M."/>
            <person name="Flood B.E."/>
            <person name="Bailey J.V."/>
            <person name="Jones D.S."/>
            <person name="Biddanda B."/>
            <person name="Ruberg S.A."/>
            <person name="Marcus D.N."/>
            <person name="Dick G.J."/>
        </authorList>
    </citation>
    <scope>NUCLEOTIDE SEQUENCE [LARGE SCALE GENOMIC DNA]</scope>
    <source>
        <strain evidence="5">A8</strain>
    </source>
</reference>
<gene>
    <name evidence="5" type="ORF">BWK73_36185</name>
</gene>
<feature type="non-terminal residue" evidence="5">
    <location>
        <position position="1"/>
    </location>
</feature>
<feature type="domain" description="HipA-like C-terminal" evidence="4">
    <location>
        <begin position="2"/>
        <end position="79"/>
    </location>
</feature>
<evidence type="ECO:0000256" key="1">
    <source>
        <dbReference type="ARBA" id="ARBA00010164"/>
    </source>
</evidence>
<evidence type="ECO:0000256" key="2">
    <source>
        <dbReference type="ARBA" id="ARBA00022679"/>
    </source>
</evidence>
<organism evidence="5 6">
    <name type="scientific">Thiothrix lacustris</name>
    <dbReference type="NCBI Taxonomy" id="525917"/>
    <lineage>
        <taxon>Bacteria</taxon>
        <taxon>Pseudomonadati</taxon>
        <taxon>Pseudomonadota</taxon>
        <taxon>Gammaproteobacteria</taxon>
        <taxon>Thiotrichales</taxon>
        <taxon>Thiotrichaceae</taxon>
        <taxon>Thiothrix</taxon>
    </lineage>
</organism>
<evidence type="ECO:0000313" key="6">
    <source>
        <dbReference type="Proteomes" id="UP000192491"/>
    </source>
</evidence>
<dbReference type="PANTHER" id="PTHR37419">
    <property type="entry name" value="SERINE/THREONINE-PROTEIN KINASE TOXIN HIPA"/>
    <property type="match status" value="1"/>
</dbReference>
<dbReference type="Proteomes" id="UP000192491">
    <property type="component" value="Unassembled WGS sequence"/>
</dbReference>
<accession>A0A1Y1QFL6</accession>
<evidence type="ECO:0000259" key="4">
    <source>
        <dbReference type="Pfam" id="PF07804"/>
    </source>
</evidence>
<sequence length="124" mass="13894">GKNISFFVGKQGIEPAPYYDLVNIAVYPEYQQELAMALGDDFDTHISAFQLVDFAESCGLPRTLVQTTLTQLCQHVAAQMPIVWAKEAWHTTAEQQFAADLQHTIRQQIARLLEQAGIMLDVTL</sequence>